<sequence length="59" mass="6395">MIVRSNVNVNEELCGSSELKFVGTTSAGTNHLDKEFLNKSNIAWFNSSGSNACSVSHYV</sequence>
<gene>
    <name evidence="2" type="ORF">METZ01_LOCUS419749</name>
</gene>
<dbReference type="Gene3D" id="3.40.50.720">
    <property type="entry name" value="NAD(P)-binding Rossmann-like Domain"/>
    <property type="match status" value="1"/>
</dbReference>
<name>A0A382X8H4_9ZZZZ</name>
<proteinExistence type="predicted"/>
<evidence type="ECO:0000313" key="2">
    <source>
        <dbReference type="EMBL" id="SVD66895.1"/>
    </source>
</evidence>
<reference evidence="2" key="1">
    <citation type="submission" date="2018-05" db="EMBL/GenBank/DDBJ databases">
        <authorList>
            <person name="Lanie J.A."/>
            <person name="Ng W.-L."/>
            <person name="Kazmierczak K.M."/>
            <person name="Andrzejewski T.M."/>
            <person name="Davidsen T.M."/>
            <person name="Wayne K.J."/>
            <person name="Tettelin H."/>
            <person name="Glass J.I."/>
            <person name="Rusch D."/>
            <person name="Podicherti R."/>
            <person name="Tsui H.-C.T."/>
            <person name="Winkler M.E."/>
        </authorList>
    </citation>
    <scope>NUCLEOTIDE SEQUENCE</scope>
</reference>
<dbReference type="InterPro" id="IPR006139">
    <property type="entry name" value="D-isomer_2_OHA_DH_cat_dom"/>
</dbReference>
<dbReference type="EMBL" id="UINC01165482">
    <property type="protein sequence ID" value="SVD66895.1"/>
    <property type="molecule type" value="Genomic_DNA"/>
</dbReference>
<protein>
    <recommendedName>
        <fullName evidence="1">D-isomer specific 2-hydroxyacid dehydrogenase catalytic domain-containing protein</fullName>
    </recommendedName>
</protein>
<evidence type="ECO:0000259" key="1">
    <source>
        <dbReference type="Pfam" id="PF00389"/>
    </source>
</evidence>
<dbReference type="GO" id="GO:0016616">
    <property type="term" value="F:oxidoreductase activity, acting on the CH-OH group of donors, NAD or NADP as acceptor"/>
    <property type="evidence" value="ECO:0007669"/>
    <property type="project" value="InterPro"/>
</dbReference>
<dbReference type="GO" id="GO:0051287">
    <property type="term" value="F:NAD binding"/>
    <property type="evidence" value="ECO:0007669"/>
    <property type="project" value="InterPro"/>
</dbReference>
<dbReference type="SUPFAM" id="SSF52283">
    <property type="entry name" value="Formate/glycerate dehydrogenase catalytic domain-like"/>
    <property type="match status" value="1"/>
</dbReference>
<feature type="domain" description="D-isomer specific 2-hydroxyacid dehydrogenase catalytic" evidence="1">
    <location>
        <begin position="1"/>
        <end position="56"/>
    </location>
</feature>
<dbReference type="AlphaFoldDB" id="A0A382X8H4"/>
<accession>A0A382X8H4</accession>
<organism evidence="2">
    <name type="scientific">marine metagenome</name>
    <dbReference type="NCBI Taxonomy" id="408172"/>
    <lineage>
        <taxon>unclassified sequences</taxon>
        <taxon>metagenomes</taxon>
        <taxon>ecological metagenomes</taxon>
    </lineage>
</organism>
<feature type="non-terminal residue" evidence="2">
    <location>
        <position position="59"/>
    </location>
</feature>
<dbReference type="Pfam" id="PF00389">
    <property type="entry name" value="2-Hacid_dh"/>
    <property type="match status" value="1"/>
</dbReference>